<organism evidence="2 3">
    <name type="scientific">Trifolium medium</name>
    <dbReference type="NCBI Taxonomy" id="97028"/>
    <lineage>
        <taxon>Eukaryota</taxon>
        <taxon>Viridiplantae</taxon>
        <taxon>Streptophyta</taxon>
        <taxon>Embryophyta</taxon>
        <taxon>Tracheophyta</taxon>
        <taxon>Spermatophyta</taxon>
        <taxon>Magnoliopsida</taxon>
        <taxon>eudicotyledons</taxon>
        <taxon>Gunneridae</taxon>
        <taxon>Pentapetalae</taxon>
        <taxon>rosids</taxon>
        <taxon>fabids</taxon>
        <taxon>Fabales</taxon>
        <taxon>Fabaceae</taxon>
        <taxon>Papilionoideae</taxon>
        <taxon>50 kb inversion clade</taxon>
        <taxon>NPAAA clade</taxon>
        <taxon>Hologalegina</taxon>
        <taxon>IRL clade</taxon>
        <taxon>Trifolieae</taxon>
        <taxon>Trifolium</taxon>
    </lineage>
</organism>
<comment type="caution">
    <text evidence="2">The sequence shown here is derived from an EMBL/GenBank/DDBJ whole genome shotgun (WGS) entry which is preliminary data.</text>
</comment>
<dbReference type="AlphaFoldDB" id="A0A392PFZ6"/>
<reference evidence="2 3" key="1">
    <citation type="journal article" date="2018" name="Front. Plant Sci.">
        <title>Red Clover (Trifolium pratense) and Zigzag Clover (T. medium) - A Picture of Genomic Similarities and Differences.</title>
        <authorList>
            <person name="Dluhosova J."/>
            <person name="Istvanek J."/>
            <person name="Nedelnik J."/>
            <person name="Repkova J."/>
        </authorList>
    </citation>
    <scope>NUCLEOTIDE SEQUENCE [LARGE SCALE GENOMIC DNA]</scope>
    <source>
        <strain evidence="3">cv. 10/8</strain>
        <tissue evidence="2">Leaf</tissue>
    </source>
</reference>
<sequence>MYQHLMDPKNHKSLIWTTLKWYSPLEWWRKQLDPILNEVRKRKMAPEAISNLKTVFMVHRPYQIDPRTKILICGSYAELWETIDDYPPSLKITKVLMDYVSLINLHDRDKIQADTTCISHGNLPPQRRPVNPQEVGESSSQAA</sequence>
<proteinExistence type="predicted"/>
<evidence type="ECO:0000313" key="2">
    <source>
        <dbReference type="EMBL" id="MCI11021.1"/>
    </source>
</evidence>
<dbReference type="Proteomes" id="UP000265520">
    <property type="component" value="Unassembled WGS sequence"/>
</dbReference>
<accession>A0A392PFZ6</accession>
<evidence type="ECO:0000313" key="3">
    <source>
        <dbReference type="Proteomes" id="UP000265520"/>
    </source>
</evidence>
<dbReference type="EMBL" id="LXQA010078544">
    <property type="protein sequence ID" value="MCI11021.1"/>
    <property type="molecule type" value="Genomic_DNA"/>
</dbReference>
<name>A0A392PFZ6_9FABA</name>
<feature type="region of interest" description="Disordered" evidence="1">
    <location>
        <begin position="118"/>
        <end position="143"/>
    </location>
</feature>
<evidence type="ECO:0000256" key="1">
    <source>
        <dbReference type="SAM" id="MobiDB-lite"/>
    </source>
</evidence>
<protein>
    <submittedName>
        <fullName evidence="2">Uncharacterized protein</fullName>
    </submittedName>
</protein>
<keyword evidence="3" id="KW-1185">Reference proteome</keyword>